<dbReference type="InterPro" id="IPR012621">
    <property type="entry name" value="Tom7"/>
</dbReference>
<sequence length="68" mass="8008">MVFRVLLKAKGKLAKGSKGVEDRLTMKCLKDWSTRMPRKSKVITHYRFIPLVIIIDMNYEPKPHFCRS</sequence>
<dbReference type="EMBL" id="JBBNAE010000003">
    <property type="protein sequence ID" value="KAK9136520.1"/>
    <property type="molecule type" value="Genomic_DNA"/>
</dbReference>
<evidence type="ECO:0000256" key="7">
    <source>
        <dbReference type="ARBA" id="ARBA00022989"/>
    </source>
</evidence>
<dbReference type="PANTHER" id="PTHR34944:SF2">
    <property type="entry name" value="MITOCHONDRIAL IMPORT RECEPTOR SUBUNIT TOM7"/>
    <property type="match status" value="1"/>
</dbReference>
<dbReference type="GO" id="GO:0005742">
    <property type="term" value="C:mitochondrial outer membrane translocase complex"/>
    <property type="evidence" value="ECO:0007669"/>
    <property type="project" value="InterPro"/>
</dbReference>
<dbReference type="Proteomes" id="UP001417504">
    <property type="component" value="Unassembled WGS sequence"/>
</dbReference>
<dbReference type="PANTHER" id="PTHR34944">
    <property type="entry name" value="MITOCHONDRIAL IMPORT RECEPTOR SUBUNIT TOM7"/>
    <property type="match status" value="1"/>
</dbReference>
<evidence type="ECO:0000313" key="11">
    <source>
        <dbReference type="Proteomes" id="UP001417504"/>
    </source>
</evidence>
<comment type="similarity">
    <text evidence="2">Belongs to the Tom7 family.</text>
</comment>
<keyword evidence="9" id="KW-0472">Membrane</keyword>
<keyword evidence="3" id="KW-0813">Transport</keyword>
<evidence type="ECO:0000256" key="6">
    <source>
        <dbReference type="ARBA" id="ARBA00022927"/>
    </source>
</evidence>
<evidence type="ECO:0000256" key="3">
    <source>
        <dbReference type="ARBA" id="ARBA00022448"/>
    </source>
</evidence>
<dbReference type="Pfam" id="PF08038">
    <property type="entry name" value="Tom7"/>
    <property type="match status" value="1"/>
</dbReference>
<accession>A0AAP0JMT4</accession>
<evidence type="ECO:0000313" key="10">
    <source>
        <dbReference type="EMBL" id="KAK9136520.1"/>
    </source>
</evidence>
<evidence type="ECO:0000256" key="5">
    <source>
        <dbReference type="ARBA" id="ARBA00022787"/>
    </source>
</evidence>
<evidence type="ECO:0000256" key="9">
    <source>
        <dbReference type="ARBA" id="ARBA00023136"/>
    </source>
</evidence>
<organism evidence="10 11">
    <name type="scientific">Stephania japonica</name>
    <dbReference type="NCBI Taxonomy" id="461633"/>
    <lineage>
        <taxon>Eukaryota</taxon>
        <taxon>Viridiplantae</taxon>
        <taxon>Streptophyta</taxon>
        <taxon>Embryophyta</taxon>
        <taxon>Tracheophyta</taxon>
        <taxon>Spermatophyta</taxon>
        <taxon>Magnoliopsida</taxon>
        <taxon>Ranunculales</taxon>
        <taxon>Menispermaceae</taxon>
        <taxon>Menispermoideae</taxon>
        <taxon>Cissampelideae</taxon>
        <taxon>Stephania</taxon>
    </lineage>
</organism>
<keyword evidence="4" id="KW-0812">Transmembrane</keyword>
<dbReference type="AlphaFoldDB" id="A0AAP0JMT4"/>
<gene>
    <name evidence="10" type="ORF">Sjap_007114</name>
</gene>
<evidence type="ECO:0000256" key="8">
    <source>
        <dbReference type="ARBA" id="ARBA00023128"/>
    </source>
</evidence>
<keyword evidence="6" id="KW-0653">Protein transport</keyword>
<evidence type="ECO:0000256" key="4">
    <source>
        <dbReference type="ARBA" id="ARBA00022692"/>
    </source>
</evidence>
<proteinExistence type="inferred from homology"/>
<name>A0AAP0JMT4_9MAGN</name>
<comment type="caution">
    <text evidence="10">The sequence shown here is derived from an EMBL/GenBank/DDBJ whole genome shotgun (WGS) entry which is preliminary data.</text>
</comment>
<keyword evidence="7" id="KW-1133">Transmembrane helix</keyword>
<keyword evidence="5" id="KW-1000">Mitochondrion outer membrane</keyword>
<evidence type="ECO:0000256" key="2">
    <source>
        <dbReference type="ARBA" id="ARBA00010917"/>
    </source>
</evidence>
<keyword evidence="8" id="KW-0496">Mitochondrion</keyword>
<keyword evidence="11" id="KW-1185">Reference proteome</keyword>
<dbReference type="GO" id="GO:0030150">
    <property type="term" value="P:protein import into mitochondrial matrix"/>
    <property type="evidence" value="ECO:0007669"/>
    <property type="project" value="InterPro"/>
</dbReference>
<evidence type="ECO:0000256" key="1">
    <source>
        <dbReference type="ARBA" id="ARBA00004572"/>
    </source>
</evidence>
<protein>
    <submittedName>
        <fullName evidence="10">Uncharacterized protein</fullName>
    </submittedName>
</protein>
<reference evidence="10 11" key="1">
    <citation type="submission" date="2024-01" db="EMBL/GenBank/DDBJ databases">
        <title>Genome assemblies of Stephania.</title>
        <authorList>
            <person name="Yang L."/>
        </authorList>
    </citation>
    <scope>NUCLEOTIDE SEQUENCE [LARGE SCALE GENOMIC DNA]</scope>
    <source>
        <strain evidence="10">QJT</strain>
        <tissue evidence="10">Leaf</tissue>
    </source>
</reference>
<comment type="subcellular location">
    <subcellularLocation>
        <location evidence="1">Mitochondrion outer membrane</location>
        <topology evidence="1">Single-pass membrane protein</topology>
    </subcellularLocation>
</comment>